<dbReference type="PANTHER" id="PTHR23517">
    <property type="entry name" value="RESISTANCE PROTEIN MDTM, PUTATIVE-RELATED-RELATED"/>
    <property type="match status" value="1"/>
</dbReference>
<feature type="transmembrane region" description="Helical" evidence="7">
    <location>
        <begin position="271"/>
        <end position="290"/>
    </location>
</feature>
<comment type="caution">
    <text evidence="8">The sequence shown here is derived from an EMBL/GenBank/DDBJ whole genome shotgun (WGS) entry which is preliminary data.</text>
</comment>
<proteinExistence type="predicted"/>
<protein>
    <submittedName>
        <fullName evidence="8">MFS transporter</fullName>
    </submittedName>
</protein>
<dbReference type="AlphaFoldDB" id="A0A542XHF2"/>
<reference evidence="8 9" key="1">
    <citation type="submission" date="2019-06" db="EMBL/GenBank/DDBJ databases">
        <title>Sequencing the genomes of 1000 actinobacteria strains.</title>
        <authorList>
            <person name="Klenk H.-P."/>
        </authorList>
    </citation>
    <scope>NUCLEOTIDE SEQUENCE [LARGE SCALE GENOMIC DNA]</scope>
    <source>
        <strain evidence="8 9">DSM 44819</strain>
    </source>
</reference>
<dbReference type="Pfam" id="PF07690">
    <property type="entry name" value="MFS_1"/>
    <property type="match status" value="1"/>
</dbReference>
<evidence type="ECO:0000256" key="2">
    <source>
        <dbReference type="ARBA" id="ARBA00022448"/>
    </source>
</evidence>
<evidence type="ECO:0000313" key="8">
    <source>
        <dbReference type="EMBL" id="TQL35254.1"/>
    </source>
</evidence>
<comment type="subcellular location">
    <subcellularLocation>
        <location evidence="1">Cell membrane</location>
        <topology evidence="1">Multi-pass membrane protein</topology>
    </subcellularLocation>
</comment>
<evidence type="ECO:0000256" key="6">
    <source>
        <dbReference type="ARBA" id="ARBA00023136"/>
    </source>
</evidence>
<evidence type="ECO:0000256" key="1">
    <source>
        <dbReference type="ARBA" id="ARBA00004651"/>
    </source>
</evidence>
<evidence type="ECO:0000256" key="3">
    <source>
        <dbReference type="ARBA" id="ARBA00022475"/>
    </source>
</evidence>
<evidence type="ECO:0000256" key="7">
    <source>
        <dbReference type="SAM" id="Phobius"/>
    </source>
</evidence>
<feature type="transmembrane region" description="Helical" evidence="7">
    <location>
        <begin position="69"/>
        <end position="90"/>
    </location>
</feature>
<gene>
    <name evidence="8" type="ORF">FB564_0286</name>
</gene>
<organism evidence="8 9">
    <name type="scientific">Salinispora arenicola</name>
    <dbReference type="NCBI Taxonomy" id="168697"/>
    <lineage>
        <taxon>Bacteria</taxon>
        <taxon>Bacillati</taxon>
        <taxon>Actinomycetota</taxon>
        <taxon>Actinomycetes</taxon>
        <taxon>Micromonosporales</taxon>
        <taxon>Micromonosporaceae</taxon>
        <taxon>Salinispora</taxon>
    </lineage>
</organism>
<keyword evidence="6 7" id="KW-0472">Membrane</keyword>
<evidence type="ECO:0000256" key="4">
    <source>
        <dbReference type="ARBA" id="ARBA00022692"/>
    </source>
</evidence>
<feature type="transmembrane region" description="Helical" evidence="7">
    <location>
        <begin position="399"/>
        <end position="420"/>
    </location>
</feature>
<sequence length="434" mass="43829">MTAPNRSRPASRPWVVVVHNTATTLRPADPVAAALTTSAIAASFSNGVFYTVSALFFTRVVGLGVGQVGLGLTVAGAVAIAASFVAGHTADRIGAPAVLVTTTASQGLALLAYPTTATLTTFTLVACLAVASKAAQGTARAAVLAHAFTGADRVLVRARLGVVINVFTGVGTVCGGLALLADTKVGYILAILGSGSFVLISIWPLLAIRGQLAARARHDEAYAAMPASHSGPSPLHDRCYLAVSGLNALLAMHAGLLTVGVPLWITEHTSAPTITVALVLLLNTALVVVIQTPVARRIHGIRRSARAVHMAGLTLALACLAYSASAVTSSTVAVVMLLSAAVLHTLGEVTAEIGSWGLAFDFAPTSSAGAYQGVNHASVAAGAMLAPLVITTTALTHGAIGWLVLAAIFISAGTATLLAVRGRQLPQGGTTGVR</sequence>
<feature type="transmembrane region" description="Helical" evidence="7">
    <location>
        <begin position="31"/>
        <end position="57"/>
    </location>
</feature>
<dbReference type="InterPro" id="IPR011701">
    <property type="entry name" value="MFS"/>
</dbReference>
<dbReference type="RefSeq" id="WP_016811211.1">
    <property type="nucleotide sequence ID" value="NZ_BOQM01000023.1"/>
</dbReference>
<name>A0A542XHF2_SALAC</name>
<feature type="transmembrane region" description="Helical" evidence="7">
    <location>
        <begin position="239"/>
        <end position="265"/>
    </location>
</feature>
<evidence type="ECO:0000313" key="9">
    <source>
        <dbReference type="Proteomes" id="UP000315983"/>
    </source>
</evidence>
<dbReference type="InterPro" id="IPR036259">
    <property type="entry name" value="MFS_trans_sf"/>
</dbReference>
<keyword evidence="4 7" id="KW-0812">Transmembrane</keyword>
<dbReference type="Gene3D" id="1.20.1250.20">
    <property type="entry name" value="MFS general substrate transporter like domains"/>
    <property type="match status" value="1"/>
</dbReference>
<dbReference type="EMBL" id="VFOL01000001">
    <property type="protein sequence ID" value="TQL35254.1"/>
    <property type="molecule type" value="Genomic_DNA"/>
</dbReference>
<dbReference type="InterPro" id="IPR050171">
    <property type="entry name" value="MFS_Transporters"/>
</dbReference>
<dbReference type="Proteomes" id="UP000315983">
    <property type="component" value="Unassembled WGS sequence"/>
</dbReference>
<dbReference type="GO" id="GO:0022857">
    <property type="term" value="F:transmembrane transporter activity"/>
    <property type="evidence" value="ECO:0007669"/>
    <property type="project" value="InterPro"/>
</dbReference>
<dbReference type="PANTHER" id="PTHR23517:SF2">
    <property type="entry name" value="MULTIDRUG RESISTANCE PROTEIN MDTH"/>
    <property type="match status" value="1"/>
</dbReference>
<dbReference type="SUPFAM" id="SSF103473">
    <property type="entry name" value="MFS general substrate transporter"/>
    <property type="match status" value="1"/>
</dbReference>
<feature type="transmembrane region" description="Helical" evidence="7">
    <location>
        <begin position="187"/>
        <end position="208"/>
    </location>
</feature>
<feature type="transmembrane region" description="Helical" evidence="7">
    <location>
        <begin position="311"/>
        <end position="338"/>
    </location>
</feature>
<dbReference type="GO" id="GO:0005886">
    <property type="term" value="C:plasma membrane"/>
    <property type="evidence" value="ECO:0007669"/>
    <property type="project" value="UniProtKB-SubCell"/>
</dbReference>
<feature type="transmembrane region" description="Helical" evidence="7">
    <location>
        <begin position="110"/>
        <end position="131"/>
    </location>
</feature>
<feature type="transmembrane region" description="Helical" evidence="7">
    <location>
        <begin position="162"/>
        <end position="181"/>
    </location>
</feature>
<keyword evidence="2" id="KW-0813">Transport</keyword>
<keyword evidence="3" id="KW-1003">Cell membrane</keyword>
<dbReference type="GeneID" id="93769649"/>
<evidence type="ECO:0000256" key="5">
    <source>
        <dbReference type="ARBA" id="ARBA00022989"/>
    </source>
</evidence>
<keyword evidence="5 7" id="KW-1133">Transmembrane helix</keyword>
<accession>A0A542XHF2</accession>